<keyword evidence="2" id="KW-0812">Transmembrane</keyword>
<evidence type="ECO:0000256" key="2">
    <source>
        <dbReference type="SAM" id="Phobius"/>
    </source>
</evidence>
<name>A2EMD5_TRIV3</name>
<dbReference type="KEGG" id="tva:4764044"/>
<dbReference type="RefSeq" id="XP_001318396.1">
    <property type="nucleotide sequence ID" value="XM_001318361.1"/>
</dbReference>
<protein>
    <submittedName>
        <fullName evidence="3">Uncharacterized protein</fullName>
    </submittedName>
</protein>
<keyword evidence="2" id="KW-1133">Transmembrane helix</keyword>
<dbReference type="AlphaFoldDB" id="A2EMD5"/>
<accession>A2EMD5</accession>
<organism evidence="3 4">
    <name type="scientific">Trichomonas vaginalis (strain ATCC PRA-98 / G3)</name>
    <dbReference type="NCBI Taxonomy" id="412133"/>
    <lineage>
        <taxon>Eukaryota</taxon>
        <taxon>Metamonada</taxon>
        <taxon>Parabasalia</taxon>
        <taxon>Trichomonadida</taxon>
        <taxon>Trichomonadidae</taxon>
        <taxon>Trichomonas</taxon>
    </lineage>
</organism>
<proteinExistence type="predicted"/>
<reference evidence="3" key="2">
    <citation type="journal article" date="2007" name="Science">
        <title>Draft genome sequence of the sexually transmitted pathogen Trichomonas vaginalis.</title>
        <authorList>
            <person name="Carlton J.M."/>
            <person name="Hirt R.P."/>
            <person name="Silva J.C."/>
            <person name="Delcher A.L."/>
            <person name="Schatz M."/>
            <person name="Zhao Q."/>
            <person name="Wortman J.R."/>
            <person name="Bidwell S.L."/>
            <person name="Alsmark U.C.M."/>
            <person name="Besteiro S."/>
            <person name="Sicheritz-Ponten T."/>
            <person name="Noel C.J."/>
            <person name="Dacks J.B."/>
            <person name="Foster P.G."/>
            <person name="Simillion C."/>
            <person name="Van de Peer Y."/>
            <person name="Miranda-Saavedra D."/>
            <person name="Barton G.J."/>
            <person name="Westrop G.D."/>
            <person name="Mueller S."/>
            <person name="Dessi D."/>
            <person name="Fiori P.L."/>
            <person name="Ren Q."/>
            <person name="Paulsen I."/>
            <person name="Zhang H."/>
            <person name="Bastida-Corcuera F.D."/>
            <person name="Simoes-Barbosa A."/>
            <person name="Brown M.T."/>
            <person name="Hayes R.D."/>
            <person name="Mukherjee M."/>
            <person name="Okumura C.Y."/>
            <person name="Schneider R."/>
            <person name="Smith A.J."/>
            <person name="Vanacova S."/>
            <person name="Villalvazo M."/>
            <person name="Haas B.J."/>
            <person name="Pertea M."/>
            <person name="Feldblyum T.V."/>
            <person name="Utterback T.R."/>
            <person name="Shu C.L."/>
            <person name="Osoegawa K."/>
            <person name="de Jong P.J."/>
            <person name="Hrdy I."/>
            <person name="Horvathova L."/>
            <person name="Zubacova Z."/>
            <person name="Dolezal P."/>
            <person name="Malik S.B."/>
            <person name="Logsdon J.M. Jr."/>
            <person name="Henze K."/>
            <person name="Gupta A."/>
            <person name="Wang C.C."/>
            <person name="Dunne R.L."/>
            <person name="Upcroft J.A."/>
            <person name="Upcroft P."/>
            <person name="White O."/>
            <person name="Salzberg S.L."/>
            <person name="Tang P."/>
            <person name="Chiu C.-H."/>
            <person name="Lee Y.-S."/>
            <person name="Embley T.M."/>
            <person name="Coombs G.H."/>
            <person name="Mottram J.C."/>
            <person name="Tachezy J."/>
            <person name="Fraser-Liggett C.M."/>
            <person name="Johnson P.J."/>
        </authorList>
    </citation>
    <scope>NUCLEOTIDE SEQUENCE [LARGE SCALE GENOMIC DNA]</scope>
    <source>
        <strain evidence="3">G3</strain>
    </source>
</reference>
<dbReference type="InParanoid" id="A2EMD5"/>
<evidence type="ECO:0000313" key="4">
    <source>
        <dbReference type="Proteomes" id="UP000001542"/>
    </source>
</evidence>
<keyword evidence="2" id="KW-0472">Membrane</keyword>
<evidence type="ECO:0000313" key="3">
    <source>
        <dbReference type="EMBL" id="EAY06173.1"/>
    </source>
</evidence>
<dbReference type="Proteomes" id="UP000001542">
    <property type="component" value="Unassembled WGS sequence"/>
</dbReference>
<feature type="region of interest" description="Disordered" evidence="1">
    <location>
        <begin position="318"/>
        <end position="344"/>
    </location>
</feature>
<keyword evidence="4" id="KW-1185">Reference proteome</keyword>
<feature type="transmembrane region" description="Helical" evidence="2">
    <location>
        <begin position="236"/>
        <end position="261"/>
    </location>
</feature>
<reference evidence="3" key="1">
    <citation type="submission" date="2006-10" db="EMBL/GenBank/DDBJ databases">
        <authorList>
            <person name="Amadeo P."/>
            <person name="Zhao Q."/>
            <person name="Wortman J."/>
            <person name="Fraser-Liggett C."/>
            <person name="Carlton J."/>
        </authorList>
    </citation>
    <scope>NUCLEOTIDE SEQUENCE</scope>
    <source>
        <strain evidence="3">G3</strain>
    </source>
</reference>
<dbReference type="EMBL" id="DS113430">
    <property type="protein sequence ID" value="EAY06173.1"/>
    <property type="molecule type" value="Genomic_DNA"/>
</dbReference>
<dbReference type="VEuPathDB" id="TrichDB:TVAGG3_0100030"/>
<gene>
    <name evidence="3" type="ORF">TVAG_098840</name>
</gene>
<evidence type="ECO:0000256" key="1">
    <source>
        <dbReference type="SAM" id="MobiDB-lite"/>
    </source>
</evidence>
<dbReference type="VEuPathDB" id="TrichDB:TVAG_098840"/>
<sequence>MFSIFLCLSVSDYVELDQNDSVLTDLGCTSFVSLLNTAYYYHEGSASENLCIQVRGGAVFKGEELQITYYDETNGISNTDSGFAVFFGPTAKNIIKVSPVNPQGIGIYTIYFTLKKGILTYLSNSKSINVNILSKSDGAYFYHFSNNRTADVSISLSNWVVATFNTYEVEDGFHTTASYYSTFITAVCIVSGIGKFAKVRIDTNSEDWVNPFDGYFITDLPQRITESQLKQFGISYWLYIIIFVCCVIIIASLLTIIILCCRKRKVAAENEEEEDRRDIQPNSGLMYLPDRITAAFQPGFPDQDVVVPDETKNEQYIQYPEPIPSPNVEPKNFDDAQPCVNPYQ</sequence>